<evidence type="ECO:0000256" key="2">
    <source>
        <dbReference type="ARBA" id="ARBA00023027"/>
    </source>
</evidence>
<dbReference type="InterPro" id="IPR036291">
    <property type="entry name" value="NAD(P)-bd_dom_sf"/>
</dbReference>
<accession>A0ABP0X6A9</accession>
<keyword evidence="1" id="KW-0560">Oxidoreductase</keyword>
<dbReference type="Proteomes" id="UP001497444">
    <property type="component" value="Chromosome 6"/>
</dbReference>
<sequence length="193" mass="20940">MSGKCLGIVGLGQIGLAVAKRAEAFGCKISYLARAEKSELPYKFHATVLELAKNSDMLVLTCALTKGTTHFVGREVLDALGPEGFFVNIARGLVVNEQELVKALVEEWIAGAGIEPQVLQELWNMENVVLLPHTASTTQATVKLAVELIISNLDAHFSGKPLLTPCVDDQKGAANWLQICCSRLKSELLYYNV</sequence>
<evidence type="ECO:0000256" key="1">
    <source>
        <dbReference type="ARBA" id="ARBA00023002"/>
    </source>
</evidence>
<keyword evidence="2" id="KW-0520">NAD</keyword>
<protein>
    <recommendedName>
        <fullName evidence="3">D-isomer specific 2-hydroxyacid dehydrogenase NAD-binding domain-containing protein</fullName>
    </recommendedName>
</protein>
<reference evidence="4" key="1">
    <citation type="submission" date="2024-02" db="EMBL/GenBank/DDBJ databases">
        <authorList>
            <consortium name="ELIXIR-Norway"/>
            <consortium name="Elixir Norway"/>
        </authorList>
    </citation>
    <scope>NUCLEOTIDE SEQUENCE</scope>
</reference>
<dbReference type="SUPFAM" id="SSF51735">
    <property type="entry name" value="NAD(P)-binding Rossmann-fold domains"/>
    <property type="match status" value="1"/>
</dbReference>
<organism evidence="4 5">
    <name type="scientific">Sphagnum jensenii</name>
    <dbReference type="NCBI Taxonomy" id="128206"/>
    <lineage>
        <taxon>Eukaryota</taxon>
        <taxon>Viridiplantae</taxon>
        <taxon>Streptophyta</taxon>
        <taxon>Embryophyta</taxon>
        <taxon>Bryophyta</taxon>
        <taxon>Sphagnophytina</taxon>
        <taxon>Sphagnopsida</taxon>
        <taxon>Sphagnales</taxon>
        <taxon>Sphagnaceae</taxon>
        <taxon>Sphagnum</taxon>
    </lineage>
</organism>
<name>A0ABP0X6A9_9BRYO</name>
<dbReference type="InterPro" id="IPR006140">
    <property type="entry name" value="D-isomer_DH_NAD-bd"/>
</dbReference>
<dbReference type="EMBL" id="OZ020101">
    <property type="protein sequence ID" value="CAK9274643.1"/>
    <property type="molecule type" value="Genomic_DNA"/>
</dbReference>
<keyword evidence="5" id="KW-1185">Reference proteome</keyword>
<proteinExistence type="predicted"/>
<evidence type="ECO:0000259" key="3">
    <source>
        <dbReference type="Pfam" id="PF02826"/>
    </source>
</evidence>
<dbReference type="PANTHER" id="PTHR10996:SF178">
    <property type="entry name" value="2-HYDROXYACID DEHYDROGENASE YGL185C-RELATED"/>
    <property type="match status" value="1"/>
</dbReference>
<gene>
    <name evidence="4" type="ORF">CSSPJE1EN1_LOCUS20121</name>
</gene>
<evidence type="ECO:0000313" key="5">
    <source>
        <dbReference type="Proteomes" id="UP001497444"/>
    </source>
</evidence>
<dbReference type="PANTHER" id="PTHR10996">
    <property type="entry name" value="2-HYDROXYACID DEHYDROGENASE-RELATED"/>
    <property type="match status" value="1"/>
</dbReference>
<dbReference type="Gene3D" id="3.40.50.720">
    <property type="entry name" value="NAD(P)-binding Rossmann-like Domain"/>
    <property type="match status" value="1"/>
</dbReference>
<evidence type="ECO:0000313" key="4">
    <source>
        <dbReference type="EMBL" id="CAK9274643.1"/>
    </source>
</evidence>
<feature type="domain" description="D-isomer specific 2-hydroxyacid dehydrogenase NAD-binding" evidence="3">
    <location>
        <begin position="2"/>
        <end position="135"/>
    </location>
</feature>
<dbReference type="Pfam" id="PF02826">
    <property type="entry name" value="2-Hacid_dh_C"/>
    <property type="match status" value="1"/>
</dbReference>
<dbReference type="InterPro" id="IPR050223">
    <property type="entry name" value="D-isomer_2-hydroxyacid_DH"/>
</dbReference>